<dbReference type="InterPro" id="IPR001789">
    <property type="entry name" value="Sig_transdc_resp-reg_receiver"/>
</dbReference>
<dbReference type="GO" id="GO:0003677">
    <property type="term" value="F:DNA binding"/>
    <property type="evidence" value="ECO:0007669"/>
    <property type="project" value="UniProtKB-KW"/>
</dbReference>
<evidence type="ECO:0000313" key="9">
    <source>
        <dbReference type="Proteomes" id="UP000184440"/>
    </source>
</evidence>
<evidence type="ECO:0000259" key="7">
    <source>
        <dbReference type="PROSITE" id="PS50110"/>
    </source>
</evidence>
<proteinExistence type="predicted"/>
<keyword evidence="3" id="KW-0805">Transcription regulation</keyword>
<protein>
    <submittedName>
        <fullName evidence="8">Response regulator receiver domain-containing protein</fullName>
    </submittedName>
</protein>
<name>A0A1M7RKE6_9ACTN</name>
<evidence type="ECO:0000256" key="3">
    <source>
        <dbReference type="ARBA" id="ARBA00023015"/>
    </source>
</evidence>
<dbReference type="PANTHER" id="PTHR44591">
    <property type="entry name" value="STRESS RESPONSE REGULATOR PROTEIN 1"/>
    <property type="match status" value="1"/>
</dbReference>
<evidence type="ECO:0000256" key="1">
    <source>
        <dbReference type="ARBA" id="ARBA00022553"/>
    </source>
</evidence>
<evidence type="ECO:0000256" key="6">
    <source>
        <dbReference type="PROSITE-ProRule" id="PRU00169"/>
    </source>
</evidence>
<keyword evidence="5" id="KW-0804">Transcription</keyword>
<keyword evidence="1 6" id="KW-0597">Phosphoprotein</keyword>
<evidence type="ECO:0000256" key="4">
    <source>
        <dbReference type="ARBA" id="ARBA00023125"/>
    </source>
</evidence>
<sequence length="154" mass="16320">MMKAFAPATTLAEPRVPTTGAQVLVIDDDPDIRAMLEWALSRSGLDVATAVDGRTGLAAASALRPDLIVLDVMMPGQSGLLVCDQLRRTSSTMTTPILMLSAAPTETNMAWGREAGANAFLAKPLSPALLTAHVHRMLDEGPATPPPWHAPRSR</sequence>
<evidence type="ECO:0000256" key="2">
    <source>
        <dbReference type="ARBA" id="ARBA00023012"/>
    </source>
</evidence>
<keyword evidence="2" id="KW-0902">Two-component regulatory system</keyword>
<keyword evidence="9" id="KW-1185">Reference proteome</keyword>
<dbReference type="Proteomes" id="UP000184440">
    <property type="component" value="Unassembled WGS sequence"/>
</dbReference>
<dbReference type="PROSITE" id="PS50110">
    <property type="entry name" value="RESPONSE_REGULATORY"/>
    <property type="match status" value="1"/>
</dbReference>
<dbReference type="SUPFAM" id="SSF52172">
    <property type="entry name" value="CheY-like"/>
    <property type="match status" value="1"/>
</dbReference>
<accession>A0A1M7RKE6</accession>
<dbReference type="InterPro" id="IPR011006">
    <property type="entry name" value="CheY-like_superfamily"/>
</dbReference>
<evidence type="ECO:0000313" key="8">
    <source>
        <dbReference type="EMBL" id="SHN46629.1"/>
    </source>
</evidence>
<dbReference type="Pfam" id="PF00072">
    <property type="entry name" value="Response_reg"/>
    <property type="match status" value="1"/>
</dbReference>
<feature type="domain" description="Response regulatory" evidence="7">
    <location>
        <begin position="22"/>
        <end position="138"/>
    </location>
</feature>
<reference evidence="8 9" key="1">
    <citation type="submission" date="2016-11" db="EMBL/GenBank/DDBJ databases">
        <authorList>
            <person name="Jaros S."/>
            <person name="Januszkiewicz K."/>
            <person name="Wedrychowicz H."/>
        </authorList>
    </citation>
    <scope>NUCLEOTIDE SEQUENCE [LARGE SCALE GENOMIC DNA]</scope>
    <source>
        <strain evidence="8 9">DSM 46144</strain>
    </source>
</reference>
<dbReference type="Gene3D" id="3.40.50.2300">
    <property type="match status" value="1"/>
</dbReference>
<dbReference type="EMBL" id="FRCS01000017">
    <property type="protein sequence ID" value="SHN46629.1"/>
    <property type="molecule type" value="Genomic_DNA"/>
</dbReference>
<dbReference type="PANTHER" id="PTHR44591:SF3">
    <property type="entry name" value="RESPONSE REGULATORY DOMAIN-CONTAINING PROTEIN"/>
    <property type="match status" value="1"/>
</dbReference>
<dbReference type="GO" id="GO:0000160">
    <property type="term" value="P:phosphorelay signal transduction system"/>
    <property type="evidence" value="ECO:0007669"/>
    <property type="project" value="UniProtKB-KW"/>
</dbReference>
<dbReference type="AlphaFoldDB" id="A0A1M7RKE6"/>
<dbReference type="FunFam" id="3.40.50.2300:FF:000001">
    <property type="entry name" value="DNA-binding response regulator PhoB"/>
    <property type="match status" value="1"/>
</dbReference>
<keyword evidence="4" id="KW-0238">DNA-binding</keyword>
<evidence type="ECO:0000256" key="5">
    <source>
        <dbReference type="ARBA" id="ARBA00023163"/>
    </source>
</evidence>
<organism evidence="8 9">
    <name type="scientific">Cryptosporangium aurantiacum</name>
    <dbReference type="NCBI Taxonomy" id="134849"/>
    <lineage>
        <taxon>Bacteria</taxon>
        <taxon>Bacillati</taxon>
        <taxon>Actinomycetota</taxon>
        <taxon>Actinomycetes</taxon>
        <taxon>Cryptosporangiales</taxon>
        <taxon>Cryptosporangiaceae</taxon>
        <taxon>Cryptosporangium</taxon>
    </lineage>
</organism>
<dbReference type="SMART" id="SM00448">
    <property type="entry name" value="REC"/>
    <property type="match status" value="1"/>
</dbReference>
<dbReference type="InterPro" id="IPR050595">
    <property type="entry name" value="Bact_response_regulator"/>
</dbReference>
<dbReference type="CDD" id="cd17574">
    <property type="entry name" value="REC_OmpR"/>
    <property type="match status" value="1"/>
</dbReference>
<feature type="modified residue" description="4-aspartylphosphate" evidence="6">
    <location>
        <position position="71"/>
    </location>
</feature>
<dbReference type="STRING" id="134849.SAMN05443668_11712"/>
<gene>
    <name evidence="8" type="ORF">SAMN05443668_11712</name>
</gene>